<keyword evidence="2" id="KW-1185">Reference proteome</keyword>
<evidence type="ECO:0000313" key="2">
    <source>
        <dbReference type="Proteomes" id="UP000193218"/>
    </source>
</evidence>
<protein>
    <submittedName>
        <fullName evidence="1">Uncharacterized protein</fullName>
    </submittedName>
</protein>
<dbReference type="RefSeq" id="XP_021868366.1">
    <property type="nucleotide sequence ID" value="XM_022018701.1"/>
</dbReference>
<dbReference type="InParanoid" id="A0A1Y1U7U2"/>
<dbReference type="Proteomes" id="UP000193218">
    <property type="component" value="Unassembled WGS sequence"/>
</dbReference>
<sequence>MTDSQSSPLLDLNHITPLISYETLTLSTDLDFVELIHHYLTRDDTSDTPSLPRIITLVLNHIPSPLLCNKIGDYTADSGVELLTQCRTVIVTEQALHSLLLSSSEYRCELSTSLEGLSTIASPDRVEVASIDNLLDTRRKRPSRSSWSPTAYELVDKLVSSWLKEALESLVIFGQYHRVHPYIHPNSKKLVKQIVWRGIYDSKLHYSALQASKTPKAPYIPIAPLKPEDDAERKIAWLTAEAYPHVHAFLNQELKRESRRKLVISCPELTPWEMRQVCRSLISEAESMIGGKADGMIGDSSAKTTRRSSRVRVIVDVEARRV</sequence>
<gene>
    <name evidence="1" type="ORF">BD324DRAFT_653768</name>
</gene>
<comment type="caution">
    <text evidence="1">The sequence shown here is derived from an EMBL/GenBank/DDBJ whole genome shotgun (WGS) entry which is preliminary data.</text>
</comment>
<dbReference type="GeneID" id="33560510"/>
<organism evidence="1 2">
    <name type="scientific">Kockovaella imperatae</name>
    <dbReference type="NCBI Taxonomy" id="4999"/>
    <lineage>
        <taxon>Eukaryota</taxon>
        <taxon>Fungi</taxon>
        <taxon>Dikarya</taxon>
        <taxon>Basidiomycota</taxon>
        <taxon>Agaricomycotina</taxon>
        <taxon>Tremellomycetes</taxon>
        <taxon>Tremellales</taxon>
        <taxon>Cuniculitremaceae</taxon>
        <taxon>Kockovaella</taxon>
    </lineage>
</organism>
<dbReference type="EMBL" id="NBSH01000016">
    <property type="protein sequence ID" value="ORX34078.1"/>
    <property type="molecule type" value="Genomic_DNA"/>
</dbReference>
<proteinExistence type="predicted"/>
<evidence type="ECO:0000313" key="1">
    <source>
        <dbReference type="EMBL" id="ORX34078.1"/>
    </source>
</evidence>
<name>A0A1Y1U7U2_9TREE</name>
<reference evidence="1 2" key="1">
    <citation type="submission" date="2017-03" db="EMBL/GenBank/DDBJ databases">
        <title>Widespread Adenine N6-methylation of Active Genes in Fungi.</title>
        <authorList>
            <consortium name="DOE Joint Genome Institute"/>
            <person name="Mondo S.J."/>
            <person name="Dannebaum R.O."/>
            <person name="Kuo R.C."/>
            <person name="Louie K.B."/>
            <person name="Bewick A.J."/>
            <person name="Labutti K."/>
            <person name="Haridas S."/>
            <person name="Kuo A."/>
            <person name="Salamov A."/>
            <person name="Ahrendt S.R."/>
            <person name="Lau R."/>
            <person name="Bowen B.P."/>
            <person name="Lipzen A."/>
            <person name="Sullivan W."/>
            <person name="Andreopoulos W.B."/>
            <person name="Clum A."/>
            <person name="Lindquist E."/>
            <person name="Daum C."/>
            <person name="Northen T.R."/>
            <person name="Ramamoorthy G."/>
            <person name="Schmitz R.J."/>
            <person name="Gryganskyi A."/>
            <person name="Culley D."/>
            <person name="Magnuson J."/>
            <person name="James T.Y."/>
            <person name="O'Malley M.A."/>
            <person name="Stajich J.E."/>
            <person name="Spatafora J.W."/>
            <person name="Visel A."/>
            <person name="Grigoriev I.V."/>
        </authorList>
    </citation>
    <scope>NUCLEOTIDE SEQUENCE [LARGE SCALE GENOMIC DNA]</scope>
    <source>
        <strain evidence="1 2">NRRL Y-17943</strain>
    </source>
</reference>
<accession>A0A1Y1U7U2</accession>
<dbReference type="AlphaFoldDB" id="A0A1Y1U7U2"/>